<evidence type="ECO:0000259" key="7">
    <source>
        <dbReference type="Pfam" id="PF05199"/>
    </source>
</evidence>
<feature type="domain" description="Glucose-methanol-choline oxidoreductase C-terminal" evidence="7">
    <location>
        <begin position="461"/>
        <end position="515"/>
    </location>
</feature>
<organism evidence="8 9">
    <name type="scientific">Thelonectria olida</name>
    <dbReference type="NCBI Taxonomy" id="1576542"/>
    <lineage>
        <taxon>Eukaryota</taxon>
        <taxon>Fungi</taxon>
        <taxon>Dikarya</taxon>
        <taxon>Ascomycota</taxon>
        <taxon>Pezizomycotina</taxon>
        <taxon>Sordariomycetes</taxon>
        <taxon>Hypocreomycetidae</taxon>
        <taxon>Hypocreales</taxon>
        <taxon>Nectriaceae</taxon>
        <taxon>Thelonectria</taxon>
    </lineage>
</organism>
<dbReference type="Proteomes" id="UP000777438">
    <property type="component" value="Unassembled WGS sequence"/>
</dbReference>
<keyword evidence="5" id="KW-0560">Oxidoreductase</keyword>
<feature type="compositionally biased region" description="Basic and acidic residues" evidence="6">
    <location>
        <begin position="548"/>
        <end position="561"/>
    </location>
</feature>
<evidence type="ECO:0000313" key="9">
    <source>
        <dbReference type="Proteomes" id="UP000777438"/>
    </source>
</evidence>
<name>A0A9P8VUJ2_9HYPO</name>
<dbReference type="OrthoDB" id="167809at2759"/>
<accession>A0A9P8VUJ2</accession>
<keyword evidence="9" id="KW-1185">Reference proteome</keyword>
<dbReference type="InterPro" id="IPR051473">
    <property type="entry name" value="P2Ox-like"/>
</dbReference>
<reference evidence="8 9" key="1">
    <citation type="journal article" date="2021" name="Nat. Commun.">
        <title>Genetic determinants of endophytism in the Arabidopsis root mycobiome.</title>
        <authorList>
            <person name="Mesny F."/>
            <person name="Miyauchi S."/>
            <person name="Thiergart T."/>
            <person name="Pickel B."/>
            <person name="Atanasova L."/>
            <person name="Karlsson M."/>
            <person name="Huettel B."/>
            <person name="Barry K.W."/>
            <person name="Haridas S."/>
            <person name="Chen C."/>
            <person name="Bauer D."/>
            <person name="Andreopoulos W."/>
            <person name="Pangilinan J."/>
            <person name="LaButti K."/>
            <person name="Riley R."/>
            <person name="Lipzen A."/>
            <person name="Clum A."/>
            <person name="Drula E."/>
            <person name="Henrissat B."/>
            <person name="Kohler A."/>
            <person name="Grigoriev I.V."/>
            <person name="Martin F.M."/>
            <person name="Hacquard S."/>
        </authorList>
    </citation>
    <scope>NUCLEOTIDE SEQUENCE [LARGE SCALE GENOMIC DNA]</scope>
    <source>
        <strain evidence="8 9">MPI-CAGE-CH-0241</strain>
    </source>
</reference>
<evidence type="ECO:0000256" key="2">
    <source>
        <dbReference type="ARBA" id="ARBA00010790"/>
    </source>
</evidence>
<proteinExistence type="inferred from homology"/>
<evidence type="ECO:0000313" key="8">
    <source>
        <dbReference type="EMBL" id="KAH6877098.1"/>
    </source>
</evidence>
<dbReference type="InterPro" id="IPR036188">
    <property type="entry name" value="FAD/NAD-bd_sf"/>
</dbReference>
<sequence length="561" mass="61408">MEHLLHIDLDIVSYLSKLNAYDYIIVGSGFGGGPLAEVLAQRKKKVLLIERGGVIFSTHVLNTSRPYFNRGASNSPEGNESVYDAVKAKVQCTEGSEGYIGGPVYCVGGRSNLWGIWTPEVSEETLSKYYPEDIASYLRGGGGYRKAFNFITDNSQKDAIYPQDSGQITAAEIDDVKQKLHEALPETSFDLMPVAAQFNAPAPYKFPQGAYSTTLSLMNRMYANDRYLTVLLNTEVVAVGQNETSTFQRNVNTLKVRNTTDKEIKELDVGNAKVILSAGTIGTASIALNSGLQHLNPLVGKGIIDHDIFYVRFGKERDPGITSKPLNLKSLIHIEKEICLLTVTVNANFFLAGSSASLPTTQYYRRNGELMSPQKGFENQGDFDTICVLFEFLGVLDDKNEVLNLPSKDPVLSITRPPVKQVVQAGMEDIIRRVRNMFIYHDPDCSCDHAAPRPQHMGFGVFSHEAGTMRMDGPKGEGVVDSNLKVKGFENLWVSDLSIMPCSAEANPALTLAALSLRLADHLCPKEIELSTQKTNVTKAGNGAKAENGAKDTNGKDDHLA</sequence>
<dbReference type="PANTHER" id="PTHR42784">
    <property type="entry name" value="PYRANOSE 2-OXIDASE"/>
    <property type="match status" value="1"/>
</dbReference>
<feature type="region of interest" description="Disordered" evidence="6">
    <location>
        <begin position="535"/>
        <end position="561"/>
    </location>
</feature>
<dbReference type="GO" id="GO:0016614">
    <property type="term" value="F:oxidoreductase activity, acting on CH-OH group of donors"/>
    <property type="evidence" value="ECO:0007669"/>
    <property type="project" value="InterPro"/>
</dbReference>
<dbReference type="AlphaFoldDB" id="A0A9P8VUJ2"/>
<keyword evidence="3" id="KW-0285">Flavoprotein</keyword>
<comment type="caution">
    <text evidence="8">The sequence shown here is derived from an EMBL/GenBank/DDBJ whole genome shotgun (WGS) entry which is preliminary data.</text>
</comment>
<keyword evidence="4" id="KW-0274">FAD</keyword>
<protein>
    <recommendedName>
        <fullName evidence="7">Glucose-methanol-choline oxidoreductase C-terminal domain-containing protein</fullName>
    </recommendedName>
</protein>
<dbReference type="Pfam" id="PF05199">
    <property type="entry name" value="GMC_oxred_C"/>
    <property type="match status" value="1"/>
</dbReference>
<dbReference type="Gene3D" id="3.50.50.60">
    <property type="entry name" value="FAD/NAD(P)-binding domain"/>
    <property type="match status" value="2"/>
</dbReference>
<comment type="similarity">
    <text evidence="2">Belongs to the GMC oxidoreductase family.</text>
</comment>
<dbReference type="SUPFAM" id="SSF51905">
    <property type="entry name" value="FAD/NAD(P)-binding domain"/>
    <property type="match status" value="1"/>
</dbReference>
<evidence type="ECO:0000256" key="1">
    <source>
        <dbReference type="ARBA" id="ARBA00001974"/>
    </source>
</evidence>
<evidence type="ECO:0000256" key="4">
    <source>
        <dbReference type="ARBA" id="ARBA00022827"/>
    </source>
</evidence>
<gene>
    <name evidence="8" type="ORF">B0T10DRAFT_413670</name>
</gene>
<evidence type="ECO:0000256" key="5">
    <source>
        <dbReference type="ARBA" id="ARBA00023002"/>
    </source>
</evidence>
<evidence type="ECO:0000256" key="6">
    <source>
        <dbReference type="SAM" id="MobiDB-lite"/>
    </source>
</evidence>
<comment type="cofactor">
    <cofactor evidence="1">
        <name>FAD</name>
        <dbReference type="ChEBI" id="CHEBI:57692"/>
    </cofactor>
</comment>
<dbReference type="EMBL" id="JAGPYM010000031">
    <property type="protein sequence ID" value="KAH6877098.1"/>
    <property type="molecule type" value="Genomic_DNA"/>
</dbReference>
<evidence type="ECO:0000256" key="3">
    <source>
        <dbReference type="ARBA" id="ARBA00022630"/>
    </source>
</evidence>
<dbReference type="PANTHER" id="PTHR42784:SF1">
    <property type="entry name" value="PYRANOSE 2-OXIDASE"/>
    <property type="match status" value="1"/>
</dbReference>
<dbReference type="InterPro" id="IPR007867">
    <property type="entry name" value="GMC_OxRtase_C"/>
</dbReference>